<dbReference type="PROSITE" id="PS00198">
    <property type="entry name" value="4FE4S_FER_1"/>
    <property type="match status" value="1"/>
</dbReference>
<dbReference type="RefSeq" id="WP_089757974.1">
    <property type="nucleotide sequence ID" value="NZ_FNGO01000002.1"/>
</dbReference>
<dbReference type="Gene3D" id="1.10.1060.10">
    <property type="entry name" value="Alpha-helical ferredoxin"/>
    <property type="match status" value="1"/>
</dbReference>
<dbReference type="GO" id="GO:0051536">
    <property type="term" value="F:iron-sulfur cluster binding"/>
    <property type="evidence" value="ECO:0007669"/>
    <property type="project" value="UniProtKB-KW"/>
</dbReference>
<evidence type="ECO:0000256" key="1">
    <source>
        <dbReference type="ARBA" id="ARBA00022723"/>
    </source>
</evidence>
<keyword evidence="1" id="KW-0479">Metal-binding</keyword>
<feature type="domain" description="4Fe-4S ferredoxin-type" evidence="4">
    <location>
        <begin position="216"/>
        <end position="244"/>
    </location>
</feature>
<evidence type="ECO:0000256" key="3">
    <source>
        <dbReference type="ARBA" id="ARBA00023014"/>
    </source>
</evidence>
<reference evidence="5 6" key="1">
    <citation type="submission" date="2016-10" db="EMBL/GenBank/DDBJ databases">
        <authorList>
            <person name="de Groot N.N."/>
        </authorList>
    </citation>
    <scope>NUCLEOTIDE SEQUENCE [LARGE SCALE GENOMIC DNA]</scope>
    <source>
        <strain evidence="5 6">SLAS-1</strain>
    </source>
</reference>
<dbReference type="OrthoDB" id="9773828at2"/>
<dbReference type="SUPFAM" id="SSF46548">
    <property type="entry name" value="alpha-helical ferredoxin"/>
    <property type="match status" value="1"/>
</dbReference>
<sequence length="284" mass="32446">MSNSYKQITEELREVAGQVLEEHDIKHLVGFAPGMFSELIEPVFIDSPEQAEKLSFTADASPMLAKYIHKYHPARQAVVAKPCDSRAMAYYMSEDLMEREDLVVIGINGCPGIDGNSACDECDTRNPVIADYTVGEEMDQEEIEAELAENSYLLEEVSPEERKKHYQEEFSRCTQCYACRDACPVCYCDHCFVESNQPEWLREGSDTENDMVFHLMRTMHMPGRCVNCGACEMACPEGIEMRSLTSHLYHKARDLYDYRPGMDPDQLTLYSDYDKDDEEPGFLD</sequence>
<keyword evidence="6" id="KW-1185">Reference proteome</keyword>
<evidence type="ECO:0000313" key="6">
    <source>
        <dbReference type="Proteomes" id="UP000199476"/>
    </source>
</evidence>
<dbReference type="EMBL" id="FNGO01000002">
    <property type="protein sequence ID" value="SDL19795.1"/>
    <property type="molecule type" value="Genomic_DNA"/>
</dbReference>
<dbReference type="InterPro" id="IPR009051">
    <property type="entry name" value="Helical_ferredxn"/>
</dbReference>
<dbReference type="PROSITE" id="PS51379">
    <property type="entry name" value="4FE4S_FER_2"/>
    <property type="match status" value="1"/>
</dbReference>
<protein>
    <submittedName>
        <fullName evidence="5">4Fe-4S dicluster domain-containing protein</fullName>
    </submittedName>
</protein>
<evidence type="ECO:0000313" key="5">
    <source>
        <dbReference type="EMBL" id="SDL19795.1"/>
    </source>
</evidence>
<proteinExistence type="predicted"/>
<dbReference type="Proteomes" id="UP000199476">
    <property type="component" value="Unassembled WGS sequence"/>
</dbReference>
<dbReference type="STRING" id="321763.SAMN04488692_102105"/>
<evidence type="ECO:0000259" key="4">
    <source>
        <dbReference type="PROSITE" id="PS51379"/>
    </source>
</evidence>
<dbReference type="GO" id="GO:0046872">
    <property type="term" value="F:metal ion binding"/>
    <property type="evidence" value="ECO:0007669"/>
    <property type="project" value="UniProtKB-KW"/>
</dbReference>
<accession>A0A1G9I423</accession>
<dbReference type="AlphaFoldDB" id="A0A1G9I423"/>
<organism evidence="5 6">
    <name type="scientific">Halarsenatibacter silvermanii</name>
    <dbReference type="NCBI Taxonomy" id="321763"/>
    <lineage>
        <taxon>Bacteria</taxon>
        <taxon>Bacillati</taxon>
        <taxon>Bacillota</taxon>
        <taxon>Clostridia</taxon>
        <taxon>Halanaerobiales</taxon>
        <taxon>Halarsenatibacteraceae</taxon>
        <taxon>Halarsenatibacter</taxon>
    </lineage>
</organism>
<keyword evidence="2" id="KW-0408">Iron</keyword>
<gene>
    <name evidence="5" type="ORF">SAMN04488692_102105</name>
</gene>
<dbReference type="InterPro" id="IPR017896">
    <property type="entry name" value="4Fe4S_Fe-S-bd"/>
</dbReference>
<evidence type="ECO:0000256" key="2">
    <source>
        <dbReference type="ARBA" id="ARBA00023004"/>
    </source>
</evidence>
<dbReference type="Pfam" id="PF13183">
    <property type="entry name" value="Fer4_8"/>
    <property type="match status" value="1"/>
</dbReference>
<name>A0A1G9I423_9FIRM</name>
<dbReference type="InterPro" id="IPR017900">
    <property type="entry name" value="4Fe4S_Fe_S_CS"/>
</dbReference>
<keyword evidence="3" id="KW-0411">Iron-sulfur</keyword>